<dbReference type="EMBL" id="CAAKMV010000111">
    <property type="protein sequence ID" value="VIO55119.1"/>
    <property type="molecule type" value="Genomic_DNA"/>
</dbReference>
<name>A0A2H3GAL3_GIBZA</name>
<reference evidence="1" key="1">
    <citation type="submission" date="2019-04" db="EMBL/GenBank/DDBJ databases">
        <authorList>
            <person name="Melise S."/>
            <person name="Noan J."/>
            <person name="Okalmin O."/>
        </authorList>
    </citation>
    <scope>NUCLEOTIDE SEQUENCE</scope>
    <source>
        <strain evidence="1">FN9</strain>
    </source>
</reference>
<evidence type="ECO:0000313" key="1">
    <source>
        <dbReference type="EMBL" id="VIO55119.1"/>
    </source>
</evidence>
<dbReference type="AlphaFoldDB" id="A0A2H3GAL3"/>
<gene>
    <name evidence="1" type="ORF">FUG_LOCUS145306</name>
</gene>
<sequence>MESSQEYSSRSCELLEKAFTTLVEEEIQSSPDQGPIIEGAMETICNYLAGDIGLTKDEHETLMEYTTGLHEAEQPAFANALANMIRISRPEDRMTDADTEFLSFTKMVTDTVAGADMTDAGLDDLLSEFADQGLALVDGSLEPPMDLENKMEEMHEVPQGFGFEAVDIDALDFQAAMEFDPAAEYAFLDGDVELDLNKMEI</sequence>
<organism evidence="1">
    <name type="scientific">Gibberella zeae</name>
    <name type="common">Wheat head blight fungus</name>
    <name type="synonym">Fusarium graminearum</name>
    <dbReference type="NCBI Taxonomy" id="5518"/>
    <lineage>
        <taxon>Eukaryota</taxon>
        <taxon>Fungi</taxon>
        <taxon>Dikarya</taxon>
        <taxon>Ascomycota</taxon>
        <taxon>Pezizomycotina</taxon>
        <taxon>Sordariomycetes</taxon>
        <taxon>Hypocreomycetidae</taxon>
        <taxon>Hypocreales</taxon>
        <taxon>Nectriaceae</taxon>
        <taxon>Fusarium</taxon>
    </lineage>
</organism>
<accession>A0A2H3GAL3</accession>
<protein>
    <submittedName>
        <fullName evidence="1">Uncharacterized protein</fullName>
    </submittedName>
</protein>
<proteinExistence type="predicted"/>